<feature type="signal peptide" evidence="2">
    <location>
        <begin position="1"/>
        <end position="19"/>
    </location>
</feature>
<evidence type="ECO:0000313" key="3">
    <source>
        <dbReference type="EMBL" id="CAB3263151.1"/>
    </source>
</evidence>
<dbReference type="EMBL" id="LR787289">
    <property type="protein sequence ID" value="CAB3263151.1"/>
    <property type="molecule type" value="mRNA"/>
</dbReference>
<feature type="chain" id="PRO_5026096836" evidence="2">
    <location>
        <begin position="20"/>
        <end position="395"/>
    </location>
</feature>
<sequence>MNLKVIFVFVGLIAANCFADSRKIQVSDGLKTGGNVSKNYRVQLTFTTTNKVNLCFWNINKEKLILFENQTDVTRNENSSVSSTLLTKPIKESIIVRVNCTPETEGSTADLSLLAQSCMNRTHVNIISNKSKTDFGQYNSSGWFQCPNNGTPVYKSGVKRTEPTVCLPNATWEGQEGLSCVKVNLMGNPVIKLTRNTPKHSDFTCHLEGNQSIISDSKLQLQLDSGNVPEKFLVQQTDDGKSVKCILVLKTTKVNSTVKKINILYQPLIENSTCEVNSPCEIRVFAKPEPLSLILFYLAKKTSRRLEWSVANPPEYVVDIQESYHGNYTLQLFNGIVGPINFTIYIAVNTFSKNNKDPSWNKHGASFIFWNIMLISLFCIVMSFVIVIIVSTVKK</sequence>
<feature type="transmembrane region" description="Helical" evidence="1">
    <location>
        <begin position="367"/>
        <end position="390"/>
    </location>
</feature>
<organism evidence="3">
    <name type="scientific">Phallusia mammillata</name>
    <dbReference type="NCBI Taxonomy" id="59560"/>
    <lineage>
        <taxon>Eukaryota</taxon>
        <taxon>Metazoa</taxon>
        <taxon>Chordata</taxon>
        <taxon>Tunicata</taxon>
        <taxon>Ascidiacea</taxon>
        <taxon>Phlebobranchia</taxon>
        <taxon>Ascidiidae</taxon>
        <taxon>Phallusia</taxon>
    </lineage>
</organism>
<keyword evidence="1" id="KW-1133">Transmembrane helix</keyword>
<evidence type="ECO:0000256" key="1">
    <source>
        <dbReference type="SAM" id="Phobius"/>
    </source>
</evidence>
<dbReference type="AlphaFoldDB" id="A0A6F9DIX0"/>
<evidence type="ECO:0000256" key="2">
    <source>
        <dbReference type="SAM" id="SignalP"/>
    </source>
</evidence>
<name>A0A6F9DIX0_9ASCI</name>
<proteinExistence type="evidence at transcript level"/>
<accession>A0A6F9DIX0</accession>
<keyword evidence="1" id="KW-0472">Membrane</keyword>
<gene>
    <name evidence="3" type="primary">LOC104265713-001</name>
</gene>
<protein>
    <submittedName>
        <fullName evidence="3">Uncharacterized protein LOC104265713</fullName>
    </submittedName>
</protein>
<reference evidence="3" key="1">
    <citation type="submission" date="2020-04" db="EMBL/GenBank/DDBJ databases">
        <authorList>
            <person name="Neveu A P."/>
        </authorList>
    </citation>
    <scope>NUCLEOTIDE SEQUENCE</scope>
    <source>
        <tissue evidence="3">Whole embryo</tissue>
    </source>
</reference>
<keyword evidence="1" id="KW-0812">Transmembrane</keyword>
<keyword evidence="2" id="KW-0732">Signal</keyword>